<dbReference type="RefSeq" id="WP_096352103.1">
    <property type="nucleotide sequence ID" value="NZ_AP014946.1"/>
</dbReference>
<keyword evidence="4" id="KW-1185">Reference proteome</keyword>
<dbReference type="OrthoDB" id="9804721at2"/>
<protein>
    <submittedName>
        <fullName evidence="3">Universal stress protein family protein</fullName>
    </submittedName>
</protein>
<proteinExistence type="inferred from homology"/>
<organism evidence="3 4">
    <name type="scientific">Variibacter gotjawalensis</name>
    <dbReference type="NCBI Taxonomy" id="1333996"/>
    <lineage>
        <taxon>Bacteria</taxon>
        <taxon>Pseudomonadati</taxon>
        <taxon>Pseudomonadota</taxon>
        <taxon>Alphaproteobacteria</taxon>
        <taxon>Hyphomicrobiales</taxon>
        <taxon>Nitrobacteraceae</taxon>
        <taxon>Variibacter</taxon>
    </lineage>
</organism>
<dbReference type="SUPFAM" id="SSF52402">
    <property type="entry name" value="Adenine nucleotide alpha hydrolases-like"/>
    <property type="match status" value="1"/>
</dbReference>
<feature type="domain" description="UspA" evidence="2">
    <location>
        <begin position="210"/>
        <end position="276"/>
    </location>
</feature>
<evidence type="ECO:0000256" key="1">
    <source>
        <dbReference type="ARBA" id="ARBA00008791"/>
    </source>
</evidence>
<comment type="similarity">
    <text evidence="1">Belongs to the universal stress protein A family.</text>
</comment>
<dbReference type="KEGG" id="vgo:GJW-30_1_00867"/>
<name>A0A0S3PQY5_9BRAD</name>
<reference evidence="3 4" key="1">
    <citation type="submission" date="2015-08" db="EMBL/GenBank/DDBJ databases">
        <title>Investigation of the bacterial diversity of lava forest soil.</title>
        <authorList>
            <person name="Lee J.S."/>
        </authorList>
    </citation>
    <scope>NUCLEOTIDE SEQUENCE [LARGE SCALE GENOMIC DNA]</scope>
    <source>
        <strain evidence="3 4">GJW-30</strain>
    </source>
</reference>
<dbReference type="Pfam" id="PF00582">
    <property type="entry name" value="Usp"/>
    <property type="match status" value="1"/>
</dbReference>
<gene>
    <name evidence="3" type="ORF">GJW-30_1_00867</name>
</gene>
<dbReference type="Proteomes" id="UP000236884">
    <property type="component" value="Chromosome"/>
</dbReference>
<evidence type="ECO:0000313" key="3">
    <source>
        <dbReference type="EMBL" id="BAT58343.1"/>
    </source>
</evidence>
<dbReference type="CDD" id="cd00293">
    <property type="entry name" value="USP-like"/>
    <property type="match status" value="1"/>
</dbReference>
<dbReference type="InterPro" id="IPR006016">
    <property type="entry name" value="UspA"/>
</dbReference>
<dbReference type="EMBL" id="AP014946">
    <property type="protein sequence ID" value="BAT58343.1"/>
    <property type="molecule type" value="Genomic_DNA"/>
</dbReference>
<dbReference type="PRINTS" id="PR01438">
    <property type="entry name" value="UNVRSLSTRESS"/>
</dbReference>
<dbReference type="AlphaFoldDB" id="A0A0S3PQY5"/>
<sequence>MKTVLVPTEKSDLMSATLETALKFAKRYDSYLEGFALRAAISDFVAADLIVADAWAVAETRDVELAKEARTLFEGFMQQHNVPPRAGDKGGFSYGWTEADAARDAFVGSYGRVFDIIVFGRPGSYPAGASMAAVEAALFEAGRPILIAPPKAPASIGDNIVIAWNRSTETARCVALAMPLLHQAKKVTVLNVSGGMVPGPEGEDLARTLRLNGIETGVVSVDSAGRNPGEVMLSEATKLNCDLMIKGAYTQSRLRQMIFGGATSHILAKTEMPVFMAN</sequence>
<evidence type="ECO:0000313" key="4">
    <source>
        <dbReference type="Proteomes" id="UP000236884"/>
    </source>
</evidence>
<dbReference type="Gene3D" id="3.40.50.12370">
    <property type="match status" value="1"/>
</dbReference>
<dbReference type="InterPro" id="IPR006015">
    <property type="entry name" value="Universal_stress_UspA"/>
</dbReference>
<accession>A0A0S3PQY5</accession>
<evidence type="ECO:0000259" key="2">
    <source>
        <dbReference type="Pfam" id="PF00582"/>
    </source>
</evidence>